<feature type="transmembrane region" description="Helical" evidence="4">
    <location>
        <begin position="118"/>
        <end position="140"/>
    </location>
</feature>
<evidence type="ECO:0000256" key="1">
    <source>
        <dbReference type="ARBA" id="ARBA00009224"/>
    </source>
</evidence>
<keyword evidence="4" id="KW-0472">Membrane</keyword>
<dbReference type="AlphaFoldDB" id="A0A336M407"/>
<evidence type="ECO:0000256" key="4">
    <source>
        <dbReference type="SAM" id="Phobius"/>
    </source>
</evidence>
<evidence type="ECO:0000256" key="3">
    <source>
        <dbReference type="ARBA" id="ARBA00029631"/>
    </source>
</evidence>
<accession>A0A336M407</accession>
<dbReference type="PANTHER" id="PTHR11001">
    <property type="entry name" value="MITOCHONDRIAL FISSION PROCESS PROTEIN 1"/>
    <property type="match status" value="1"/>
</dbReference>
<keyword evidence="4" id="KW-1133">Transmembrane helix</keyword>
<organism evidence="5">
    <name type="scientific">Culicoides sonorensis</name>
    <name type="common">Biting midge</name>
    <dbReference type="NCBI Taxonomy" id="179676"/>
    <lineage>
        <taxon>Eukaryota</taxon>
        <taxon>Metazoa</taxon>
        <taxon>Ecdysozoa</taxon>
        <taxon>Arthropoda</taxon>
        <taxon>Hexapoda</taxon>
        <taxon>Insecta</taxon>
        <taxon>Pterygota</taxon>
        <taxon>Neoptera</taxon>
        <taxon>Endopterygota</taxon>
        <taxon>Diptera</taxon>
        <taxon>Nematocera</taxon>
        <taxon>Chironomoidea</taxon>
        <taxon>Ceratopogonidae</taxon>
        <taxon>Ceratopogoninae</taxon>
        <taxon>Culicoides</taxon>
        <taxon>Monoculicoides</taxon>
    </lineage>
</organism>
<dbReference type="GO" id="GO:0005739">
    <property type="term" value="C:mitochondrion"/>
    <property type="evidence" value="ECO:0007669"/>
    <property type="project" value="TreeGrafter"/>
</dbReference>
<dbReference type="EMBL" id="UFQT01000527">
    <property type="protein sequence ID" value="SSX25004.1"/>
    <property type="molecule type" value="Genomic_DNA"/>
</dbReference>
<reference evidence="5" key="1">
    <citation type="submission" date="2018-07" db="EMBL/GenBank/DDBJ databases">
        <authorList>
            <person name="Quirk P.G."/>
            <person name="Krulwich T.A."/>
        </authorList>
    </citation>
    <scope>NUCLEOTIDE SEQUENCE</scope>
</reference>
<comment type="similarity">
    <text evidence="1">Belongs to the MTFP1 family.</text>
</comment>
<dbReference type="Pfam" id="PF10558">
    <property type="entry name" value="MTP18"/>
    <property type="match status" value="2"/>
</dbReference>
<protein>
    <recommendedName>
        <fullName evidence="2">Mitochondrial fission process protein 1</fullName>
    </recommendedName>
    <alternativeName>
        <fullName evidence="3">Mitochondrial 18 kDa protein</fullName>
    </alternativeName>
</protein>
<dbReference type="VEuPathDB" id="VectorBase:CSON011808"/>
<proteinExistence type="inferred from homology"/>
<gene>
    <name evidence="5" type="primary">CSON011808</name>
</gene>
<dbReference type="PANTHER" id="PTHR11001:SF2">
    <property type="entry name" value="MITOCHONDRIAL FISSION PROCESS PROTEIN 1"/>
    <property type="match status" value="1"/>
</dbReference>
<sequence length="157" mass="17528">MSFPNKNENVDIYRDTLLRYLGYSNEVGEAFRSLVKKQVVHASYAVAIGYVLCDTADKAKQKYKLPEALGGGARGALIASGDTLIWQMLASVMIPGFTINRICWATKKLLTMTEARKLGWIKFVPTLIGLASIPLIIHPIDRGVDELMDKTYRKYVS</sequence>
<dbReference type="GO" id="GO:0000266">
    <property type="term" value="P:mitochondrial fission"/>
    <property type="evidence" value="ECO:0007669"/>
    <property type="project" value="TreeGrafter"/>
</dbReference>
<dbReference type="InterPro" id="IPR019560">
    <property type="entry name" value="Mitochondrial_18_kDa_protein"/>
</dbReference>
<evidence type="ECO:0000256" key="2">
    <source>
        <dbReference type="ARBA" id="ARBA00017835"/>
    </source>
</evidence>
<evidence type="ECO:0000313" key="5">
    <source>
        <dbReference type="EMBL" id="SSX25004.1"/>
    </source>
</evidence>
<name>A0A336M407_CULSO</name>
<keyword evidence="4" id="KW-0812">Transmembrane</keyword>
<feature type="transmembrane region" description="Helical" evidence="4">
    <location>
        <begin position="84"/>
        <end position="106"/>
    </location>
</feature>